<evidence type="ECO:0000313" key="2">
    <source>
        <dbReference type="Proteomes" id="UP000800036"/>
    </source>
</evidence>
<reference evidence="1" key="1">
    <citation type="journal article" date="2020" name="Stud. Mycol.">
        <title>101 Dothideomycetes genomes: a test case for predicting lifestyles and emergence of pathogens.</title>
        <authorList>
            <person name="Haridas S."/>
            <person name="Albert R."/>
            <person name="Binder M."/>
            <person name="Bloem J."/>
            <person name="Labutti K."/>
            <person name="Salamov A."/>
            <person name="Andreopoulos B."/>
            <person name="Baker S."/>
            <person name="Barry K."/>
            <person name="Bills G."/>
            <person name="Bluhm B."/>
            <person name="Cannon C."/>
            <person name="Castanera R."/>
            <person name="Culley D."/>
            <person name="Daum C."/>
            <person name="Ezra D."/>
            <person name="Gonzalez J."/>
            <person name="Henrissat B."/>
            <person name="Kuo A."/>
            <person name="Liang C."/>
            <person name="Lipzen A."/>
            <person name="Lutzoni F."/>
            <person name="Magnuson J."/>
            <person name="Mondo S."/>
            <person name="Nolan M."/>
            <person name="Ohm R."/>
            <person name="Pangilinan J."/>
            <person name="Park H.-J."/>
            <person name="Ramirez L."/>
            <person name="Alfaro M."/>
            <person name="Sun H."/>
            <person name="Tritt A."/>
            <person name="Yoshinaga Y."/>
            <person name="Zwiers L.-H."/>
            <person name="Turgeon B."/>
            <person name="Goodwin S."/>
            <person name="Spatafora J."/>
            <person name="Crous P."/>
            <person name="Grigoriev I."/>
        </authorList>
    </citation>
    <scope>NUCLEOTIDE SEQUENCE</scope>
    <source>
        <strain evidence="1">CBS 107.79</strain>
    </source>
</reference>
<dbReference type="Proteomes" id="UP000800036">
    <property type="component" value="Unassembled WGS sequence"/>
</dbReference>
<proteinExistence type="predicted"/>
<dbReference type="AlphaFoldDB" id="A0A6A5VR32"/>
<accession>A0A6A5VR32</accession>
<dbReference type="OrthoDB" id="2520703at2759"/>
<protein>
    <recommendedName>
        <fullName evidence="3">F-box domain-containing protein</fullName>
    </recommendedName>
</protein>
<gene>
    <name evidence="1" type="ORF">BU23DRAFT_3121</name>
</gene>
<evidence type="ECO:0000313" key="1">
    <source>
        <dbReference type="EMBL" id="KAF1980153.1"/>
    </source>
</evidence>
<sequence>MSWPFVEKPSSTLQPNSDFNLQDFPEEILLQIVSQLKAKSTPKTQRHYDNTGPTFIVDTSRWKHRRYLRYHIENDQRLEALRALCLTSKTLRRIAKPILDASFTNYEENLSVGMVGAVRLGHLTVPPGSLFFIVQNGRGVDS</sequence>
<organism evidence="1 2">
    <name type="scientific">Bimuria novae-zelandiae CBS 107.79</name>
    <dbReference type="NCBI Taxonomy" id="1447943"/>
    <lineage>
        <taxon>Eukaryota</taxon>
        <taxon>Fungi</taxon>
        <taxon>Dikarya</taxon>
        <taxon>Ascomycota</taxon>
        <taxon>Pezizomycotina</taxon>
        <taxon>Dothideomycetes</taxon>
        <taxon>Pleosporomycetidae</taxon>
        <taxon>Pleosporales</taxon>
        <taxon>Massarineae</taxon>
        <taxon>Didymosphaeriaceae</taxon>
        <taxon>Bimuria</taxon>
    </lineage>
</organism>
<evidence type="ECO:0008006" key="3">
    <source>
        <dbReference type="Google" id="ProtNLM"/>
    </source>
</evidence>
<name>A0A6A5VR32_9PLEO</name>
<dbReference type="EMBL" id="ML976656">
    <property type="protein sequence ID" value="KAF1980153.1"/>
    <property type="molecule type" value="Genomic_DNA"/>
</dbReference>
<keyword evidence="2" id="KW-1185">Reference proteome</keyword>